<dbReference type="SMART" id="SM00257">
    <property type="entry name" value="LysM"/>
    <property type="match status" value="2"/>
</dbReference>
<dbReference type="CDD" id="cd00118">
    <property type="entry name" value="LysM"/>
    <property type="match status" value="2"/>
</dbReference>
<dbReference type="InterPro" id="IPR000189">
    <property type="entry name" value="Transglyc_AS"/>
</dbReference>
<dbReference type="InterPro" id="IPR008258">
    <property type="entry name" value="Transglycosylase_SLT_dom_1"/>
</dbReference>
<dbReference type="PANTHER" id="PTHR33734">
    <property type="entry name" value="LYSM DOMAIN-CONTAINING GPI-ANCHORED PROTEIN 2"/>
    <property type="match status" value="1"/>
</dbReference>
<dbReference type="EMBL" id="JBAKFM010000001">
    <property type="protein sequence ID" value="MEX0468416.1"/>
    <property type="molecule type" value="Genomic_DNA"/>
</dbReference>
<name>A0ABV3T9V7_9GAMM</name>
<dbReference type="SUPFAM" id="SSF53955">
    <property type="entry name" value="Lysozyme-like"/>
    <property type="match status" value="1"/>
</dbReference>
<dbReference type="Proteomes" id="UP001556709">
    <property type="component" value="Unassembled WGS sequence"/>
</dbReference>
<dbReference type="CDD" id="cd16894">
    <property type="entry name" value="MltD-like"/>
    <property type="match status" value="1"/>
</dbReference>
<feature type="signal peptide" evidence="2">
    <location>
        <begin position="1"/>
        <end position="22"/>
    </location>
</feature>
<dbReference type="InterPro" id="IPR023346">
    <property type="entry name" value="Lysozyme-like_dom_sf"/>
</dbReference>
<evidence type="ECO:0000256" key="2">
    <source>
        <dbReference type="SAM" id="SignalP"/>
    </source>
</evidence>
<organism evidence="4 5">
    <name type="scientific">Spiribacter pallidus</name>
    <dbReference type="NCBI Taxonomy" id="1987936"/>
    <lineage>
        <taxon>Bacteria</taxon>
        <taxon>Pseudomonadati</taxon>
        <taxon>Pseudomonadota</taxon>
        <taxon>Gammaproteobacteria</taxon>
        <taxon>Chromatiales</taxon>
        <taxon>Ectothiorhodospiraceae</taxon>
        <taxon>Spiribacter</taxon>
    </lineage>
</organism>
<comment type="caution">
    <text evidence="4">The sequence shown here is derived from an EMBL/GenBank/DDBJ whole genome shotgun (WGS) entry which is preliminary data.</text>
</comment>
<evidence type="ECO:0000313" key="5">
    <source>
        <dbReference type="Proteomes" id="UP001556709"/>
    </source>
</evidence>
<feature type="domain" description="LysM" evidence="3">
    <location>
        <begin position="445"/>
        <end position="489"/>
    </location>
</feature>
<dbReference type="InterPro" id="IPR036779">
    <property type="entry name" value="LysM_dom_sf"/>
</dbReference>
<evidence type="ECO:0000313" key="4">
    <source>
        <dbReference type="EMBL" id="MEX0468416.1"/>
    </source>
</evidence>
<reference evidence="4 5" key="1">
    <citation type="submission" date="2024-02" db="EMBL/GenBank/DDBJ databases">
        <title>New especies of Spiribacter isolated from saline water.</title>
        <authorList>
            <person name="Leon M.J."/>
            <person name="De La Haba R."/>
            <person name="Sanchez-Porro C."/>
            <person name="Ventosa A."/>
        </authorList>
    </citation>
    <scope>NUCLEOTIDE SEQUENCE [LARGE SCALE GENOMIC DNA]</scope>
    <source>
        <strain evidence="5">ag22IC6-390</strain>
    </source>
</reference>
<dbReference type="RefSeq" id="WP_367958081.1">
    <property type="nucleotide sequence ID" value="NZ_JBAKFK010000001.1"/>
</dbReference>
<evidence type="ECO:0000256" key="1">
    <source>
        <dbReference type="ARBA" id="ARBA00007734"/>
    </source>
</evidence>
<gene>
    <name evidence="4" type="ORF">V6X73_01520</name>
</gene>
<dbReference type="InterPro" id="IPR018392">
    <property type="entry name" value="LysM"/>
</dbReference>
<keyword evidence="2" id="KW-0732">Signal</keyword>
<feature type="domain" description="LysM" evidence="3">
    <location>
        <begin position="388"/>
        <end position="432"/>
    </location>
</feature>
<dbReference type="PANTHER" id="PTHR33734:SF22">
    <property type="entry name" value="MEMBRANE-BOUND LYTIC MUREIN TRANSGLYCOSYLASE D"/>
    <property type="match status" value="1"/>
</dbReference>
<dbReference type="PROSITE" id="PS00922">
    <property type="entry name" value="TRANSGLYCOSYLASE"/>
    <property type="match status" value="1"/>
</dbReference>
<dbReference type="Pfam" id="PF01476">
    <property type="entry name" value="LysM"/>
    <property type="match status" value="2"/>
</dbReference>
<proteinExistence type="inferred from homology"/>
<keyword evidence="5" id="KW-1185">Reference proteome</keyword>
<sequence>MITLQRWILLVACLLLASPGTAADRLPRPEGLAPAIDFWVHIYTEVPVDAGVIHDAAHPLRRYGRVAVAAPPEWRARREQVRDALARYRQAFADLADHNGQPRTPLQRRIAARLPADAGAAEIARIGERLRFQGGLRERFRNSLIRAGRWRAYIADVLAAEGVPAELVALPHVESSFNPRARSYAGAAGLWQFTAGTGREYMRVDPVVDERLDPWASTRAAAALLADNHEKLGHWPLAITAYNHGAAGVKRGVEAVGETDYMALYHRYEGPRFGFASRNFYPALLAAARVDRRPGAYFANLQPDPAVEPVRTALPHFTPVSVLLAELPVDEATLQRLNPGLGPSVWDGRKFIPRGHRLALPADGVDDWRLAIAALPGSGLYREQRPDVTHRIAAGDTLSAIAARYQVAMADLMRHNGIDHPDRIRAGQQLELPVAGGMPAPVGGQHYRVQPGDTLGEIARRHDLRTDQLASLNQLDDPDRLQVGQRLLVDAAAVAAVDIEQTP</sequence>
<dbReference type="Gene3D" id="1.10.530.10">
    <property type="match status" value="1"/>
</dbReference>
<dbReference type="SUPFAM" id="SSF54106">
    <property type="entry name" value="LysM domain"/>
    <property type="match status" value="2"/>
</dbReference>
<feature type="chain" id="PRO_5047065626" evidence="2">
    <location>
        <begin position="23"/>
        <end position="503"/>
    </location>
</feature>
<dbReference type="Gene3D" id="3.10.350.10">
    <property type="entry name" value="LysM domain"/>
    <property type="match status" value="2"/>
</dbReference>
<dbReference type="Pfam" id="PF01464">
    <property type="entry name" value="SLT"/>
    <property type="match status" value="1"/>
</dbReference>
<accession>A0ABV3T9V7</accession>
<protein>
    <submittedName>
        <fullName evidence="4">LysM peptidoglycan-binding domain-containing protein</fullName>
    </submittedName>
</protein>
<evidence type="ECO:0000259" key="3">
    <source>
        <dbReference type="PROSITE" id="PS51782"/>
    </source>
</evidence>
<dbReference type="PROSITE" id="PS51782">
    <property type="entry name" value="LYSM"/>
    <property type="match status" value="2"/>
</dbReference>
<comment type="similarity">
    <text evidence="1">Belongs to the transglycosylase Slt family.</text>
</comment>